<name>A0A0D7BDX7_9AGAR</name>
<sequence length="383" mass="42826">MPLLRKNNSSKSVIPPVDSGNYSSSYSGGSGAPQPRSNAPRYTPSDRYQQSYTTSKLPPPQPEDDEQEELSGGLRNKYHRSNGVGDVYSRGEAKLDSDRNELFAGYNPSKSKAGSGRFVDGPEAQEGNDDDVENIKQQTRGLKQEGVNSTRNALRMALEAEDTARNTMLKIGDQSERLANTERHLDVSKGHSAKASDRTDELKQLNRSIFRPVITWNKDAKRRAQEQKVQDRYDEERNEREKTMLEVRETQNRLGRAGGYRGRGDDDDDNLLTGSGSRRGGQTAEAKKAQRSRFQFEATASDDEMEDELDGNLDQIGDVTNRLKALGMAMGQEIDAQNKRIDTISNKTDGMDQRLFDLNRRVRSHSPPTSSICSQSLQQKKFA</sequence>
<dbReference type="CDD" id="cd15886">
    <property type="entry name" value="SNARE_SEC9N"/>
    <property type="match status" value="1"/>
</dbReference>
<dbReference type="OrthoDB" id="18679at2759"/>
<dbReference type="InterPro" id="IPR000727">
    <property type="entry name" value="T_SNARE_dom"/>
</dbReference>
<organism evidence="4 5">
    <name type="scientific">Cylindrobasidium torrendii FP15055 ss-10</name>
    <dbReference type="NCBI Taxonomy" id="1314674"/>
    <lineage>
        <taxon>Eukaryota</taxon>
        <taxon>Fungi</taxon>
        <taxon>Dikarya</taxon>
        <taxon>Basidiomycota</taxon>
        <taxon>Agaricomycotina</taxon>
        <taxon>Agaricomycetes</taxon>
        <taxon>Agaricomycetidae</taxon>
        <taxon>Agaricales</taxon>
        <taxon>Marasmiineae</taxon>
        <taxon>Physalacriaceae</taxon>
        <taxon>Cylindrobasidium</taxon>
    </lineage>
</organism>
<dbReference type="EMBL" id="KN880497">
    <property type="protein sequence ID" value="KIY68732.1"/>
    <property type="molecule type" value="Genomic_DNA"/>
</dbReference>
<dbReference type="SMART" id="SM00397">
    <property type="entry name" value="t_SNARE"/>
    <property type="match status" value="2"/>
</dbReference>
<protein>
    <recommendedName>
        <fullName evidence="3">t-SNARE coiled-coil homology domain-containing protein</fullName>
    </recommendedName>
</protein>
<dbReference type="STRING" id="1314674.A0A0D7BDX7"/>
<feature type="compositionally biased region" description="Basic and acidic residues" evidence="2">
    <location>
        <begin position="89"/>
        <end position="101"/>
    </location>
</feature>
<feature type="region of interest" description="Disordered" evidence="2">
    <location>
        <begin position="219"/>
        <end position="240"/>
    </location>
</feature>
<feature type="region of interest" description="Disordered" evidence="2">
    <location>
        <begin position="252"/>
        <end position="305"/>
    </location>
</feature>
<dbReference type="Proteomes" id="UP000054007">
    <property type="component" value="Unassembled WGS sequence"/>
</dbReference>
<dbReference type="GO" id="GO:0006906">
    <property type="term" value="P:vesicle fusion"/>
    <property type="evidence" value="ECO:0007669"/>
    <property type="project" value="TreeGrafter"/>
</dbReference>
<dbReference type="CDD" id="cd15857">
    <property type="entry name" value="SNARE_SEC9C"/>
    <property type="match status" value="1"/>
</dbReference>
<dbReference type="AlphaFoldDB" id="A0A0D7BDX7"/>
<evidence type="ECO:0000259" key="3">
    <source>
        <dbReference type="PROSITE" id="PS50192"/>
    </source>
</evidence>
<evidence type="ECO:0000256" key="2">
    <source>
        <dbReference type="SAM" id="MobiDB-lite"/>
    </source>
</evidence>
<feature type="compositionally biased region" description="Polar residues" evidence="2">
    <location>
        <begin position="46"/>
        <end position="56"/>
    </location>
</feature>
<evidence type="ECO:0000256" key="1">
    <source>
        <dbReference type="ARBA" id="ARBA00009480"/>
    </source>
</evidence>
<keyword evidence="5" id="KW-1185">Reference proteome</keyword>
<dbReference type="PROSITE" id="PS50192">
    <property type="entry name" value="T_SNARE"/>
    <property type="match status" value="1"/>
</dbReference>
<evidence type="ECO:0000313" key="5">
    <source>
        <dbReference type="Proteomes" id="UP000054007"/>
    </source>
</evidence>
<proteinExistence type="inferred from homology"/>
<evidence type="ECO:0000313" key="4">
    <source>
        <dbReference type="EMBL" id="KIY68732.1"/>
    </source>
</evidence>
<feature type="compositionally biased region" description="Basic and acidic residues" evidence="2">
    <location>
        <begin position="173"/>
        <end position="204"/>
    </location>
</feature>
<dbReference type="PANTHER" id="PTHR19305:SF9">
    <property type="entry name" value="SYNAPTOSOMAL-ASSOCIATED PROTEIN 29"/>
    <property type="match status" value="1"/>
</dbReference>
<dbReference type="GO" id="GO:0019905">
    <property type="term" value="F:syntaxin binding"/>
    <property type="evidence" value="ECO:0007669"/>
    <property type="project" value="TreeGrafter"/>
</dbReference>
<feature type="compositionally biased region" description="Polar residues" evidence="2">
    <location>
        <begin position="366"/>
        <end position="383"/>
    </location>
</feature>
<comment type="similarity">
    <text evidence="1">Belongs to the SNAP-25 family.</text>
</comment>
<feature type="region of interest" description="Disordered" evidence="2">
    <location>
        <begin position="172"/>
        <end position="206"/>
    </location>
</feature>
<dbReference type="GO" id="GO:0031201">
    <property type="term" value="C:SNARE complex"/>
    <property type="evidence" value="ECO:0007669"/>
    <property type="project" value="TreeGrafter"/>
</dbReference>
<accession>A0A0D7BDX7</accession>
<dbReference type="GO" id="GO:0006887">
    <property type="term" value="P:exocytosis"/>
    <property type="evidence" value="ECO:0007669"/>
    <property type="project" value="TreeGrafter"/>
</dbReference>
<gene>
    <name evidence="4" type="ORF">CYLTODRAFT_350884</name>
</gene>
<dbReference type="PANTHER" id="PTHR19305">
    <property type="entry name" value="SYNAPTOSOMAL ASSOCIATED PROTEIN"/>
    <property type="match status" value="1"/>
</dbReference>
<dbReference type="SUPFAM" id="SSF58038">
    <property type="entry name" value="SNARE fusion complex"/>
    <property type="match status" value="2"/>
</dbReference>
<dbReference type="GO" id="GO:0005886">
    <property type="term" value="C:plasma membrane"/>
    <property type="evidence" value="ECO:0007669"/>
    <property type="project" value="TreeGrafter"/>
</dbReference>
<feature type="compositionally biased region" description="Polar residues" evidence="2">
    <location>
        <begin position="1"/>
        <end position="12"/>
    </location>
</feature>
<dbReference type="Gene3D" id="1.20.5.110">
    <property type="match status" value="2"/>
</dbReference>
<feature type="domain" description="T-SNARE coiled-coil homology" evidence="3">
    <location>
        <begin position="303"/>
        <end position="365"/>
    </location>
</feature>
<feature type="region of interest" description="Disordered" evidence="2">
    <location>
        <begin position="1"/>
        <end position="132"/>
    </location>
</feature>
<dbReference type="GO" id="GO:0005484">
    <property type="term" value="F:SNAP receptor activity"/>
    <property type="evidence" value="ECO:0007669"/>
    <property type="project" value="TreeGrafter"/>
</dbReference>
<reference evidence="4 5" key="1">
    <citation type="journal article" date="2015" name="Fungal Genet. Biol.">
        <title>Evolution of novel wood decay mechanisms in Agaricales revealed by the genome sequences of Fistulina hepatica and Cylindrobasidium torrendii.</title>
        <authorList>
            <person name="Floudas D."/>
            <person name="Held B.W."/>
            <person name="Riley R."/>
            <person name="Nagy L.G."/>
            <person name="Koehler G."/>
            <person name="Ransdell A.S."/>
            <person name="Younus H."/>
            <person name="Chow J."/>
            <person name="Chiniquy J."/>
            <person name="Lipzen A."/>
            <person name="Tritt A."/>
            <person name="Sun H."/>
            <person name="Haridas S."/>
            <person name="LaButti K."/>
            <person name="Ohm R.A."/>
            <person name="Kues U."/>
            <person name="Blanchette R.A."/>
            <person name="Grigoriev I.V."/>
            <person name="Minto R.E."/>
            <person name="Hibbett D.S."/>
        </authorList>
    </citation>
    <scope>NUCLEOTIDE SEQUENCE [LARGE SCALE GENOMIC DNA]</scope>
    <source>
        <strain evidence="4 5">FP15055 ss-10</strain>
    </source>
</reference>
<feature type="region of interest" description="Disordered" evidence="2">
    <location>
        <begin position="360"/>
        <end position="383"/>
    </location>
</feature>